<dbReference type="Proteomes" id="UP001152795">
    <property type="component" value="Unassembled WGS sequence"/>
</dbReference>
<sequence>IEAGIVCILYPQSAFCAQSDIKNHTKAKIISIEGILGTQMQEKHSSDFLTILHSIPIFFNGTLTTFFQHFYRLSEISQVVHESGPQEWSVVHKCSPWTRSTKGQSGTGTTVDIYRRQLLSTMMDLIFHFIKLMIRTLFESGQLNSADTNTVKEASKKLIIGEDLVCKRVEHLEYLKLKKTKRAEGREEQERDAVTEGINLFFSSSRRKYSTKNDQQPNFAYSKTSFEFESISIFSVIYARHVNKLYSQRFATGTKRPLAVLANEMRKGHLASPLKKTKEERIKNTGEKVSGKQEVAEWKSKYKNLESEQGK</sequence>
<proteinExistence type="predicted"/>
<name>A0A7D9LIX6_PARCT</name>
<keyword evidence="2" id="KW-1185">Reference proteome</keyword>
<dbReference type="AlphaFoldDB" id="A0A7D9LIX6"/>
<gene>
    <name evidence="1" type="ORF">PACLA_8A011890</name>
</gene>
<organism evidence="1 2">
    <name type="scientific">Paramuricea clavata</name>
    <name type="common">Red gorgonian</name>
    <name type="synonym">Violescent sea-whip</name>
    <dbReference type="NCBI Taxonomy" id="317549"/>
    <lineage>
        <taxon>Eukaryota</taxon>
        <taxon>Metazoa</taxon>
        <taxon>Cnidaria</taxon>
        <taxon>Anthozoa</taxon>
        <taxon>Octocorallia</taxon>
        <taxon>Malacalcyonacea</taxon>
        <taxon>Plexauridae</taxon>
        <taxon>Paramuricea</taxon>
    </lineage>
</organism>
<comment type="caution">
    <text evidence="1">The sequence shown here is derived from an EMBL/GenBank/DDBJ whole genome shotgun (WGS) entry which is preliminary data.</text>
</comment>
<accession>A0A7D9LIX6</accession>
<feature type="non-terminal residue" evidence="1">
    <location>
        <position position="311"/>
    </location>
</feature>
<protein>
    <submittedName>
        <fullName evidence="1">Uncharacterized protein</fullName>
    </submittedName>
</protein>
<reference evidence="1" key="1">
    <citation type="submission" date="2020-04" db="EMBL/GenBank/DDBJ databases">
        <authorList>
            <person name="Alioto T."/>
            <person name="Alioto T."/>
            <person name="Gomez Garrido J."/>
        </authorList>
    </citation>
    <scope>NUCLEOTIDE SEQUENCE</scope>
    <source>
        <strain evidence="1">A484AB</strain>
    </source>
</reference>
<evidence type="ECO:0000313" key="1">
    <source>
        <dbReference type="EMBL" id="CAB4033594.1"/>
    </source>
</evidence>
<evidence type="ECO:0000313" key="2">
    <source>
        <dbReference type="Proteomes" id="UP001152795"/>
    </source>
</evidence>
<dbReference type="EMBL" id="CACRXK020019387">
    <property type="protein sequence ID" value="CAB4033594.1"/>
    <property type="molecule type" value="Genomic_DNA"/>
</dbReference>